<keyword evidence="3" id="KW-1185">Reference proteome</keyword>
<dbReference type="AlphaFoldDB" id="A0A2I0W449"/>
<reference evidence="2 3" key="1">
    <citation type="journal article" date="2016" name="Sci. Rep.">
        <title>The Dendrobium catenatum Lindl. genome sequence provides insights into polysaccharide synthase, floral development and adaptive evolution.</title>
        <authorList>
            <person name="Zhang G.Q."/>
            <person name="Xu Q."/>
            <person name="Bian C."/>
            <person name="Tsai W.C."/>
            <person name="Yeh C.M."/>
            <person name="Liu K.W."/>
            <person name="Yoshida K."/>
            <person name="Zhang L.S."/>
            <person name="Chang S.B."/>
            <person name="Chen F."/>
            <person name="Shi Y."/>
            <person name="Su Y.Y."/>
            <person name="Zhang Y.Q."/>
            <person name="Chen L.J."/>
            <person name="Yin Y."/>
            <person name="Lin M."/>
            <person name="Huang H."/>
            <person name="Deng H."/>
            <person name="Wang Z.W."/>
            <person name="Zhu S.L."/>
            <person name="Zhao X."/>
            <person name="Deng C."/>
            <person name="Niu S.C."/>
            <person name="Huang J."/>
            <person name="Wang M."/>
            <person name="Liu G.H."/>
            <person name="Yang H.J."/>
            <person name="Xiao X.J."/>
            <person name="Hsiao Y.Y."/>
            <person name="Wu W.L."/>
            <person name="Chen Y.Y."/>
            <person name="Mitsuda N."/>
            <person name="Ohme-Takagi M."/>
            <person name="Luo Y.B."/>
            <person name="Van de Peer Y."/>
            <person name="Liu Z.J."/>
        </authorList>
    </citation>
    <scope>NUCLEOTIDE SEQUENCE [LARGE SCALE GENOMIC DNA]</scope>
    <source>
        <tissue evidence="2">The whole plant</tissue>
    </source>
</reference>
<accession>A0A2I0W449</accession>
<dbReference type="Proteomes" id="UP000233837">
    <property type="component" value="Unassembled WGS sequence"/>
</dbReference>
<evidence type="ECO:0000256" key="1">
    <source>
        <dbReference type="SAM" id="MobiDB-lite"/>
    </source>
</evidence>
<protein>
    <submittedName>
        <fullName evidence="2">Cellulose synthase-like protein D4</fullName>
    </submittedName>
</protein>
<name>A0A2I0W449_9ASPA</name>
<evidence type="ECO:0000313" key="3">
    <source>
        <dbReference type="Proteomes" id="UP000233837"/>
    </source>
</evidence>
<organism evidence="2 3">
    <name type="scientific">Dendrobium catenatum</name>
    <dbReference type="NCBI Taxonomy" id="906689"/>
    <lineage>
        <taxon>Eukaryota</taxon>
        <taxon>Viridiplantae</taxon>
        <taxon>Streptophyta</taxon>
        <taxon>Embryophyta</taxon>
        <taxon>Tracheophyta</taxon>
        <taxon>Spermatophyta</taxon>
        <taxon>Magnoliopsida</taxon>
        <taxon>Liliopsida</taxon>
        <taxon>Asparagales</taxon>
        <taxon>Orchidaceae</taxon>
        <taxon>Epidendroideae</taxon>
        <taxon>Malaxideae</taxon>
        <taxon>Dendrobiinae</taxon>
        <taxon>Dendrobium</taxon>
    </lineage>
</organism>
<feature type="region of interest" description="Disordered" evidence="1">
    <location>
        <begin position="1"/>
        <end position="40"/>
    </location>
</feature>
<dbReference type="InterPro" id="IPR013083">
    <property type="entry name" value="Znf_RING/FYVE/PHD"/>
</dbReference>
<reference evidence="2 3" key="2">
    <citation type="journal article" date="2017" name="Nature">
        <title>The Apostasia genome and the evolution of orchids.</title>
        <authorList>
            <person name="Zhang G.Q."/>
            <person name="Liu K.W."/>
            <person name="Li Z."/>
            <person name="Lohaus R."/>
            <person name="Hsiao Y.Y."/>
            <person name="Niu S.C."/>
            <person name="Wang J.Y."/>
            <person name="Lin Y.C."/>
            <person name="Xu Q."/>
            <person name="Chen L.J."/>
            <person name="Yoshida K."/>
            <person name="Fujiwara S."/>
            <person name="Wang Z.W."/>
            <person name="Zhang Y.Q."/>
            <person name="Mitsuda N."/>
            <person name="Wang M."/>
            <person name="Liu G.H."/>
            <person name="Pecoraro L."/>
            <person name="Huang H.X."/>
            <person name="Xiao X.J."/>
            <person name="Lin M."/>
            <person name="Wu X.Y."/>
            <person name="Wu W.L."/>
            <person name="Chen Y.Y."/>
            <person name="Chang S.B."/>
            <person name="Sakamoto S."/>
            <person name="Ohme-Takagi M."/>
            <person name="Yagi M."/>
            <person name="Zeng S.J."/>
            <person name="Shen C.Y."/>
            <person name="Yeh C.M."/>
            <person name="Luo Y.B."/>
            <person name="Tsai W.C."/>
            <person name="Van de Peer Y."/>
            <person name="Liu Z.J."/>
        </authorList>
    </citation>
    <scope>NUCLEOTIDE SEQUENCE [LARGE SCALE GENOMIC DNA]</scope>
    <source>
        <tissue evidence="2">The whole plant</tissue>
    </source>
</reference>
<proteinExistence type="predicted"/>
<dbReference type="SUPFAM" id="SSF57850">
    <property type="entry name" value="RING/U-box"/>
    <property type="match status" value="1"/>
</dbReference>
<dbReference type="Gene3D" id="3.30.40.10">
    <property type="entry name" value="Zinc/RING finger domain, C3HC4 (zinc finger)"/>
    <property type="match status" value="1"/>
</dbReference>
<dbReference type="EMBL" id="KZ502938">
    <property type="protein sequence ID" value="PKU70437.1"/>
    <property type="molecule type" value="Genomic_DNA"/>
</dbReference>
<gene>
    <name evidence="2" type="primary">CSLD4</name>
    <name evidence="2" type="ORF">MA16_Dca007189</name>
</gene>
<dbReference type="Pfam" id="PF14570">
    <property type="entry name" value="zf-RING_4"/>
    <property type="match status" value="1"/>
</dbReference>
<dbReference type="STRING" id="906689.A0A2I0W449"/>
<feature type="region of interest" description="Disordered" evidence="1">
    <location>
        <begin position="190"/>
        <end position="215"/>
    </location>
</feature>
<sequence length="215" mass="23517">MATSASNPTKKAICNPDGPGSGSQSGQKDAGAGSGSGQTIKFARHTSNSSYISLSCDDIELSGDLSGVYSNSSIHVRPTPDNQPVEDQSIDVKAEELYVANCIFTGGFNSETRAHYIDKVTDFEVNHSKSFSACAMPACDRKRMTDEQGNNIHPCACYFQICRNCYLDALNDIGNCPGCKEPYHPLHPHSGLPNRKDHLLHLRRRRRSPHLQDYG</sequence>
<evidence type="ECO:0000313" key="2">
    <source>
        <dbReference type="EMBL" id="PKU70437.1"/>
    </source>
</evidence>